<dbReference type="PaxDb" id="3218-PP1S10_256V6.1"/>
<accession>A9RHR9</accession>
<evidence type="ECO:0000313" key="3">
    <source>
        <dbReference type="EnsemblPlants" id="PAC:32948682.CDS.1"/>
    </source>
</evidence>
<name>A9RHR9_PHYPA</name>
<sequence>MPGCPSSRHPRSPVPQDPSESWEKASPVAGHQLEPENSIGNVWEHVHFEEEKQGIASPRHDHSTRNQGWNLISSAPFNSTSSCEAVSMIHIENCRGWVLHSRCN</sequence>
<gene>
    <name evidence="2" type="ORF">PHYPA_027735</name>
</gene>
<evidence type="ECO:0000313" key="4">
    <source>
        <dbReference type="Proteomes" id="UP000006727"/>
    </source>
</evidence>
<dbReference type="HOGENOM" id="CLU_2254686_0_0_1"/>
<evidence type="ECO:0000256" key="1">
    <source>
        <dbReference type="SAM" id="MobiDB-lite"/>
    </source>
</evidence>
<evidence type="ECO:0000313" key="2">
    <source>
        <dbReference type="EMBL" id="PNR29043.1"/>
    </source>
</evidence>
<dbReference type="Gramene" id="Pp3c23_7660V3.1">
    <property type="protein sequence ID" value="PAC:32948682.CDS.1"/>
    <property type="gene ID" value="Pp3c23_7660"/>
</dbReference>
<reference evidence="3" key="3">
    <citation type="submission" date="2020-12" db="UniProtKB">
        <authorList>
            <consortium name="EnsemblPlants"/>
        </authorList>
    </citation>
    <scope>IDENTIFICATION</scope>
</reference>
<dbReference type="Proteomes" id="UP000006727">
    <property type="component" value="Chromosome 23"/>
</dbReference>
<dbReference type="EMBL" id="ABEU02000023">
    <property type="protein sequence ID" value="PNR29043.1"/>
    <property type="molecule type" value="Genomic_DNA"/>
</dbReference>
<proteinExistence type="predicted"/>
<reference evidence="2 4" key="1">
    <citation type="journal article" date="2008" name="Science">
        <title>The Physcomitrella genome reveals evolutionary insights into the conquest of land by plants.</title>
        <authorList>
            <person name="Rensing S."/>
            <person name="Lang D."/>
            <person name="Zimmer A."/>
            <person name="Terry A."/>
            <person name="Salamov A."/>
            <person name="Shapiro H."/>
            <person name="Nishiyama T."/>
            <person name="Perroud P.-F."/>
            <person name="Lindquist E."/>
            <person name="Kamisugi Y."/>
            <person name="Tanahashi T."/>
            <person name="Sakakibara K."/>
            <person name="Fujita T."/>
            <person name="Oishi K."/>
            <person name="Shin-I T."/>
            <person name="Kuroki Y."/>
            <person name="Toyoda A."/>
            <person name="Suzuki Y."/>
            <person name="Hashimoto A."/>
            <person name="Yamaguchi K."/>
            <person name="Sugano A."/>
            <person name="Kohara Y."/>
            <person name="Fujiyama A."/>
            <person name="Anterola A."/>
            <person name="Aoki S."/>
            <person name="Ashton N."/>
            <person name="Barbazuk W.B."/>
            <person name="Barker E."/>
            <person name="Bennetzen J."/>
            <person name="Bezanilla M."/>
            <person name="Blankenship R."/>
            <person name="Cho S.H."/>
            <person name="Dutcher S."/>
            <person name="Estelle M."/>
            <person name="Fawcett J.A."/>
            <person name="Gundlach H."/>
            <person name="Hanada K."/>
            <person name="Heyl A."/>
            <person name="Hicks K.A."/>
            <person name="Hugh J."/>
            <person name="Lohr M."/>
            <person name="Mayer K."/>
            <person name="Melkozernov A."/>
            <person name="Murata T."/>
            <person name="Nelson D."/>
            <person name="Pils B."/>
            <person name="Prigge M."/>
            <person name="Reiss B."/>
            <person name="Renner T."/>
            <person name="Rombauts S."/>
            <person name="Rushton P."/>
            <person name="Sanderfoot A."/>
            <person name="Schween G."/>
            <person name="Shiu S.-H."/>
            <person name="Stueber K."/>
            <person name="Theodoulou F.L."/>
            <person name="Tu H."/>
            <person name="Van de Peer Y."/>
            <person name="Verrier P.J."/>
            <person name="Waters E."/>
            <person name="Wood A."/>
            <person name="Yang L."/>
            <person name="Cove D."/>
            <person name="Cuming A."/>
            <person name="Hasebe M."/>
            <person name="Lucas S."/>
            <person name="Mishler D.B."/>
            <person name="Reski R."/>
            <person name="Grigoriev I."/>
            <person name="Quatrano R.S."/>
            <person name="Boore J.L."/>
        </authorList>
    </citation>
    <scope>NUCLEOTIDE SEQUENCE [LARGE SCALE GENOMIC DNA]</scope>
    <source>
        <strain evidence="3 4">cv. Gransden 2004</strain>
    </source>
</reference>
<keyword evidence="4" id="KW-1185">Reference proteome</keyword>
<reference evidence="2 4" key="2">
    <citation type="journal article" date="2018" name="Plant J.">
        <title>The Physcomitrella patens chromosome-scale assembly reveals moss genome structure and evolution.</title>
        <authorList>
            <person name="Lang D."/>
            <person name="Ullrich K.K."/>
            <person name="Murat F."/>
            <person name="Fuchs J."/>
            <person name="Jenkins J."/>
            <person name="Haas F.B."/>
            <person name="Piednoel M."/>
            <person name="Gundlach H."/>
            <person name="Van Bel M."/>
            <person name="Meyberg R."/>
            <person name="Vives C."/>
            <person name="Morata J."/>
            <person name="Symeonidi A."/>
            <person name="Hiss M."/>
            <person name="Muchero W."/>
            <person name="Kamisugi Y."/>
            <person name="Saleh O."/>
            <person name="Blanc G."/>
            <person name="Decker E.L."/>
            <person name="van Gessel N."/>
            <person name="Grimwood J."/>
            <person name="Hayes R.D."/>
            <person name="Graham S.W."/>
            <person name="Gunter L.E."/>
            <person name="McDaniel S.F."/>
            <person name="Hoernstein S.N.W."/>
            <person name="Larsson A."/>
            <person name="Li F.W."/>
            <person name="Perroud P.F."/>
            <person name="Phillips J."/>
            <person name="Ranjan P."/>
            <person name="Rokshar D.S."/>
            <person name="Rothfels C.J."/>
            <person name="Schneider L."/>
            <person name="Shu S."/>
            <person name="Stevenson D.W."/>
            <person name="Thummler F."/>
            <person name="Tillich M."/>
            <person name="Villarreal Aguilar J.C."/>
            <person name="Widiez T."/>
            <person name="Wong G.K."/>
            <person name="Wymore A."/>
            <person name="Zhang Y."/>
            <person name="Zimmer A.D."/>
            <person name="Quatrano R.S."/>
            <person name="Mayer K.F.X."/>
            <person name="Goodstein D."/>
            <person name="Casacuberta J.M."/>
            <person name="Vandepoele K."/>
            <person name="Reski R."/>
            <person name="Cuming A.C."/>
            <person name="Tuskan G.A."/>
            <person name="Maumus F."/>
            <person name="Salse J."/>
            <person name="Schmutz J."/>
            <person name="Rensing S.A."/>
        </authorList>
    </citation>
    <scope>NUCLEOTIDE SEQUENCE [LARGE SCALE GENOMIC DNA]</scope>
    <source>
        <strain evidence="3 4">cv. Gransden 2004</strain>
    </source>
</reference>
<protein>
    <submittedName>
        <fullName evidence="2 3">Uncharacterized protein</fullName>
    </submittedName>
</protein>
<dbReference type="AlphaFoldDB" id="A9RHR9"/>
<organism evidence="2">
    <name type="scientific">Physcomitrium patens</name>
    <name type="common">Spreading-leaved earth moss</name>
    <name type="synonym">Physcomitrella patens</name>
    <dbReference type="NCBI Taxonomy" id="3218"/>
    <lineage>
        <taxon>Eukaryota</taxon>
        <taxon>Viridiplantae</taxon>
        <taxon>Streptophyta</taxon>
        <taxon>Embryophyta</taxon>
        <taxon>Bryophyta</taxon>
        <taxon>Bryophytina</taxon>
        <taxon>Bryopsida</taxon>
        <taxon>Funariidae</taxon>
        <taxon>Funariales</taxon>
        <taxon>Funariaceae</taxon>
        <taxon>Physcomitrium</taxon>
    </lineage>
</organism>
<dbReference type="EnsemblPlants" id="Pp3c23_7660V3.1">
    <property type="protein sequence ID" value="PAC:32948682.CDS.1"/>
    <property type="gene ID" value="Pp3c23_7660"/>
</dbReference>
<dbReference type="InParanoid" id="A9RHR9"/>
<feature type="region of interest" description="Disordered" evidence="1">
    <location>
        <begin position="1"/>
        <end position="33"/>
    </location>
</feature>